<gene>
    <name evidence="1" type="ORF">HY730_08825</name>
</gene>
<proteinExistence type="predicted"/>
<sequence length="81" mass="9497">MSISVNIPDRMFQYINEPYDSSVKELLVVELYREGLITLRQAADMLNVGTKEMFAVLLRRKSYLNYGREELNEDISYARSE</sequence>
<accession>A0A933LRL5</accession>
<organism evidence="1 2">
    <name type="scientific">Tectimicrobiota bacterium</name>
    <dbReference type="NCBI Taxonomy" id="2528274"/>
    <lineage>
        <taxon>Bacteria</taxon>
        <taxon>Pseudomonadati</taxon>
        <taxon>Nitrospinota/Tectimicrobiota group</taxon>
        <taxon>Candidatus Tectimicrobiota</taxon>
    </lineage>
</organism>
<dbReference type="Proteomes" id="UP000772181">
    <property type="component" value="Unassembled WGS sequence"/>
</dbReference>
<protein>
    <submittedName>
        <fullName evidence="1">UPF0175 family protein</fullName>
    </submittedName>
</protein>
<reference evidence="1" key="1">
    <citation type="submission" date="2020-07" db="EMBL/GenBank/DDBJ databases">
        <title>Huge and variable diversity of episymbiotic CPR bacteria and DPANN archaea in groundwater ecosystems.</title>
        <authorList>
            <person name="He C.Y."/>
            <person name="Keren R."/>
            <person name="Whittaker M."/>
            <person name="Farag I.F."/>
            <person name="Doudna J."/>
            <person name="Cate J.H.D."/>
            <person name="Banfield J.F."/>
        </authorList>
    </citation>
    <scope>NUCLEOTIDE SEQUENCE</scope>
    <source>
        <strain evidence="1">NC_groundwater_1482_Ag_S-0.65um_47_24</strain>
    </source>
</reference>
<dbReference type="InterPro" id="IPR005368">
    <property type="entry name" value="UPF0175"/>
</dbReference>
<evidence type="ECO:0000313" key="1">
    <source>
        <dbReference type="EMBL" id="MBI4596462.1"/>
    </source>
</evidence>
<comment type="caution">
    <text evidence="1">The sequence shown here is derived from an EMBL/GenBank/DDBJ whole genome shotgun (WGS) entry which is preliminary data.</text>
</comment>
<dbReference type="EMBL" id="JACQWF010000385">
    <property type="protein sequence ID" value="MBI4596462.1"/>
    <property type="molecule type" value="Genomic_DNA"/>
</dbReference>
<evidence type="ECO:0000313" key="2">
    <source>
        <dbReference type="Proteomes" id="UP000772181"/>
    </source>
</evidence>
<dbReference type="Pfam" id="PF03683">
    <property type="entry name" value="UPF0175"/>
    <property type="match status" value="1"/>
</dbReference>
<dbReference type="AlphaFoldDB" id="A0A933LRL5"/>
<name>A0A933LRL5_UNCTE</name>